<dbReference type="KEGG" id="dwi:6653004"/>
<proteinExistence type="predicted"/>
<name>B4NQ31_DROWI</name>
<accession>B4NQ31</accession>
<keyword evidence="1" id="KW-0472">Membrane</keyword>
<reference evidence="2 3" key="1">
    <citation type="journal article" date="2007" name="Nature">
        <title>Evolution of genes and genomes on the Drosophila phylogeny.</title>
        <authorList>
            <consortium name="Drosophila 12 Genomes Consortium"/>
            <person name="Clark A.G."/>
            <person name="Eisen M.B."/>
            <person name="Smith D.R."/>
            <person name="Bergman C.M."/>
            <person name="Oliver B."/>
            <person name="Markow T.A."/>
            <person name="Kaufman T.C."/>
            <person name="Kellis M."/>
            <person name="Gelbart W."/>
            <person name="Iyer V.N."/>
            <person name="Pollard D.A."/>
            <person name="Sackton T.B."/>
            <person name="Larracuente A.M."/>
            <person name="Singh N.D."/>
            <person name="Abad J.P."/>
            <person name="Abt D.N."/>
            <person name="Adryan B."/>
            <person name="Aguade M."/>
            <person name="Akashi H."/>
            <person name="Anderson W.W."/>
            <person name="Aquadro C.F."/>
            <person name="Ardell D.H."/>
            <person name="Arguello R."/>
            <person name="Artieri C.G."/>
            <person name="Barbash D.A."/>
            <person name="Barker D."/>
            <person name="Barsanti P."/>
            <person name="Batterham P."/>
            <person name="Batzoglou S."/>
            <person name="Begun D."/>
            <person name="Bhutkar A."/>
            <person name="Blanco E."/>
            <person name="Bosak S.A."/>
            <person name="Bradley R.K."/>
            <person name="Brand A.D."/>
            <person name="Brent M.R."/>
            <person name="Brooks A.N."/>
            <person name="Brown R.H."/>
            <person name="Butlin R.K."/>
            <person name="Caggese C."/>
            <person name="Calvi B.R."/>
            <person name="Bernardo de Carvalho A."/>
            <person name="Caspi A."/>
            <person name="Castrezana S."/>
            <person name="Celniker S.E."/>
            <person name="Chang J.L."/>
            <person name="Chapple C."/>
            <person name="Chatterji S."/>
            <person name="Chinwalla A."/>
            <person name="Civetta A."/>
            <person name="Clifton S.W."/>
            <person name="Comeron J.M."/>
            <person name="Costello J.C."/>
            <person name="Coyne J.A."/>
            <person name="Daub J."/>
            <person name="David R.G."/>
            <person name="Delcher A.L."/>
            <person name="Delehaunty K."/>
            <person name="Do C.B."/>
            <person name="Ebling H."/>
            <person name="Edwards K."/>
            <person name="Eickbush T."/>
            <person name="Evans J.D."/>
            <person name="Filipski A."/>
            <person name="Findeiss S."/>
            <person name="Freyhult E."/>
            <person name="Fulton L."/>
            <person name="Fulton R."/>
            <person name="Garcia A.C."/>
            <person name="Gardiner A."/>
            <person name="Garfield D.A."/>
            <person name="Garvin B.E."/>
            <person name="Gibson G."/>
            <person name="Gilbert D."/>
            <person name="Gnerre S."/>
            <person name="Godfrey J."/>
            <person name="Good R."/>
            <person name="Gotea V."/>
            <person name="Gravely B."/>
            <person name="Greenberg A.J."/>
            <person name="Griffiths-Jones S."/>
            <person name="Gross S."/>
            <person name="Guigo R."/>
            <person name="Gustafson E.A."/>
            <person name="Haerty W."/>
            <person name="Hahn M.W."/>
            <person name="Halligan D.L."/>
            <person name="Halpern A.L."/>
            <person name="Halter G.M."/>
            <person name="Han M.V."/>
            <person name="Heger A."/>
            <person name="Hillier L."/>
            <person name="Hinrichs A.S."/>
            <person name="Holmes I."/>
            <person name="Hoskins R.A."/>
            <person name="Hubisz M.J."/>
            <person name="Hultmark D."/>
            <person name="Huntley M.A."/>
            <person name="Jaffe D.B."/>
            <person name="Jagadeeshan S."/>
            <person name="Jeck W.R."/>
            <person name="Johnson J."/>
            <person name="Jones C.D."/>
            <person name="Jordan W.C."/>
            <person name="Karpen G.H."/>
            <person name="Kataoka E."/>
            <person name="Keightley P.D."/>
            <person name="Kheradpour P."/>
            <person name="Kirkness E.F."/>
            <person name="Koerich L.B."/>
            <person name="Kristiansen K."/>
            <person name="Kudrna D."/>
            <person name="Kulathinal R.J."/>
            <person name="Kumar S."/>
            <person name="Kwok R."/>
            <person name="Lander E."/>
            <person name="Langley C.H."/>
            <person name="Lapoint R."/>
            <person name="Lazzaro B.P."/>
            <person name="Lee S.J."/>
            <person name="Levesque L."/>
            <person name="Li R."/>
            <person name="Lin C.F."/>
            <person name="Lin M.F."/>
            <person name="Lindblad-Toh K."/>
            <person name="Llopart A."/>
            <person name="Long M."/>
            <person name="Low L."/>
            <person name="Lozovsky E."/>
            <person name="Lu J."/>
            <person name="Luo M."/>
            <person name="Machado C.A."/>
            <person name="Makalowski W."/>
            <person name="Marzo M."/>
            <person name="Matsuda M."/>
            <person name="Matzkin L."/>
            <person name="McAllister B."/>
            <person name="McBride C.S."/>
            <person name="McKernan B."/>
            <person name="McKernan K."/>
            <person name="Mendez-Lago M."/>
            <person name="Minx P."/>
            <person name="Mollenhauer M.U."/>
            <person name="Montooth K."/>
            <person name="Mount S.M."/>
            <person name="Mu X."/>
            <person name="Myers E."/>
            <person name="Negre B."/>
            <person name="Newfeld S."/>
            <person name="Nielsen R."/>
            <person name="Noor M.A."/>
            <person name="O'Grady P."/>
            <person name="Pachter L."/>
            <person name="Papaceit M."/>
            <person name="Parisi M.J."/>
            <person name="Parisi M."/>
            <person name="Parts L."/>
            <person name="Pedersen J.S."/>
            <person name="Pesole G."/>
            <person name="Phillippy A.M."/>
            <person name="Ponting C.P."/>
            <person name="Pop M."/>
            <person name="Porcelli D."/>
            <person name="Powell J.R."/>
            <person name="Prohaska S."/>
            <person name="Pruitt K."/>
            <person name="Puig M."/>
            <person name="Quesneville H."/>
            <person name="Ram K.R."/>
            <person name="Rand D."/>
            <person name="Rasmussen M.D."/>
            <person name="Reed L.K."/>
            <person name="Reenan R."/>
            <person name="Reily A."/>
            <person name="Remington K.A."/>
            <person name="Rieger T.T."/>
            <person name="Ritchie M.G."/>
            <person name="Robin C."/>
            <person name="Rogers Y.H."/>
            <person name="Rohde C."/>
            <person name="Rozas J."/>
            <person name="Rubenfield M.J."/>
            <person name="Ruiz A."/>
            <person name="Russo S."/>
            <person name="Salzberg S.L."/>
            <person name="Sanchez-Gracia A."/>
            <person name="Saranga D.J."/>
            <person name="Sato H."/>
            <person name="Schaeffer S.W."/>
            <person name="Schatz M.C."/>
            <person name="Schlenke T."/>
            <person name="Schwartz R."/>
            <person name="Segarra C."/>
            <person name="Singh R.S."/>
            <person name="Sirot L."/>
            <person name="Sirota M."/>
            <person name="Sisneros N.B."/>
            <person name="Smith C.D."/>
            <person name="Smith T.F."/>
            <person name="Spieth J."/>
            <person name="Stage D.E."/>
            <person name="Stark A."/>
            <person name="Stephan W."/>
            <person name="Strausberg R.L."/>
            <person name="Strempel S."/>
            <person name="Sturgill D."/>
            <person name="Sutton G."/>
            <person name="Sutton G.G."/>
            <person name="Tao W."/>
            <person name="Teichmann S."/>
            <person name="Tobari Y.N."/>
            <person name="Tomimura Y."/>
            <person name="Tsolas J.M."/>
            <person name="Valente V.L."/>
            <person name="Venter E."/>
            <person name="Venter J.C."/>
            <person name="Vicario S."/>
            <person name="Vieira F.G."/>
            <person name="Vilella A.J."/>
            <person name="Villasante A."/>
            <person name="Walenz B."/>
            <person name="Wang J."/>
            <person name="Wasserman M."/>
            <person name="Watts T."/>
            <person name="Wilson D."/>
            <person name="Wilson R.K."/>
            <person name="Wing R.A."/>
            <person name="Wolfner M.F."/>
            <person name="Wong A."/>
            <person name="Wong G.K."/>
            <person name="Wu C.I."/>
            <person name="Wu G."/>
            <person name="Yamamoto D."/>
            <person name="Yang H.P."/>
            <person name="Yang S.P."/>
            <person name="Yorke J.A."/>
            <person name="Yoshida K."/>
            <person name="Zdobnov E."/>
            <person name="Zhang P."/>
            <person name="Zhang Y."/>
            <person name="Zimin A.V."/>
            <person name="Baldwin J."/>
            <person name="Abdouelleil A."/>
            <person name="Abdulkadir J."/>
            <person name="Abebe A."/>
            <person name="Abera B."/>
            <person name="Abreu J."/>
            <person name="Acer S.C."/>
            <person name="Aftuck L."/>
            <person name="Alexander A."/>
            <person name="An P."/>
            <person name="Anderson E."/>
            <person name="Anderson S."/>
            <person name="Arachi H."/>
            <person name="Azer M."/>
            <person name="Bachantsang P."/>
            <person name="Barry A."/>
            <person name="Bayul T."/>
            <person name="Berlin A."/>
            <person name="Bessette D."/>
            <person name="Bloom T."/>
            <person name="Blye J."/>
            <person name="Boguslavskiy L."/>
            <person name="Bonnet C."/>
            <person name="Boukhgalter B."/>
            <person name="Bourzgui I."/>
            <person name="Brown A."/>
            <person name="Cahill P."/>
            <person name="Channer S."/>
            <person name="Cheshatsang Y."/>
            <person name="Chuda L."/>
            <person name="Citroen M."/>
            <person name="Collymore A."/>
            <person name="Cooke P."/>
            <person name="Costello M."/>
            <person name="D'Aco K."/>
            <person name="Daza R."/>
            <person name="De Haan G."/>
            <person name="DeGray S."/>
            <person name="DeMaso C."/>
            <person name="Dhargay N."/>
            <person name="Dooley K."/>
            <person name="Dooley E."/>
            <person name="Doricent M."/>
            <person name="Dorje P."/>
            <person name="Dorjee K."/>
            <person name="Dupes A."/>
            <person name="Elong R."/>
            <person name="Falk J."/>
            <person name="Farina A."/>
            <person name="Faro S."/>
            <person name="Ferguson D."/>
            <person name="Fisher S."/>
            <person name="Foley C.D."/>
            <person name="Franke A."/>
            <person name="Friedrich D."/>
            <person name="Gadbois L."/>
            <person name="Gearin G."/>
            <person name="Gearin C.R."/>
            <person name="Giannoukos G."/>
            <person name="Goode T."/>
            <person name="Graham J."/>
            <person name="Grandbois E."/>
            <person name="Grewal S."/>
            <person name="Gyaltsen K."/>
            <person name="Hafez N."/>
            <person name="Hagos B."/>
            <person name="Hall J."/>
            <person name="Henson C."/>
            <person name="Hollinger A."/>
            <person name="Honan T."/>
            <person name="Huard M.D."/>
            <person name="Hughes L."/>
            <person name="Hurhula B."/>
            <person name="Husby M.E."/>
            <person name="Kamat A."/>
            <person name="Kanga B."/>
            <person name="Kashin S."/>
            <person name="Khazanovich D."/>
            <person name="Kisner P."/>
            <person name="Lance K."/>
            <person name="Lara M."/>
            <person name="Lee W."/>
            <person name="Lennon N."/>
            <person name="Letendre F."/>
            <person name="LeVine R."/>
            <person name="Lipovsky A."/>
            <person name="Liu X."/>
            <person name="Liu J."/>
            <person name="Liu S."/>
            <person name="Lokyitsang T."/>
            <person name="Lokyitsang Y."/>
            <person name="Lubonja R."/>
            <person name="Lui A."/>
            <person name="MacDonald P."/>
            <person name="Magnisalis V."/>
            <person name="Maru K."/>
            <person name="Matthews C."/>
            <person name="McCusker W."/>
            <person name="McDonough S."/>
            <person name="Mehta T."/>
            <person name="Meldrim J."/>
            <person name="Meneus L."/>
            <person name="Mihai O."/>
            <person name="Mihalev A."/>
            <person name="Mihova T."/>
            <person name="Mittelman R."/>
            <person name="Mlenga V."/>
            <person name="Montmayeur A."/>
            <person name="Mulrain L."/>
            <person name="Navidi A."/>
            <person name="Naylor J."/>
            <person name="Negash T."/>
            <person name="Nguyen T."/>
            <person name="Nguyen N."/>
            <person name="Nicol R."/>
            <person name="Norbu C."/>
            <person name="Norbu N."/>
            <person name="Novod N."/>
            <person name="O'Neill B."/>
            <person name="Osman S."/>
            <person name="Markiewicz E."/>
            <person name="Oyono O.L."/>
            <person name="Patti C."/>
            <person name="Phunkhang P."/>
            <person name="Pierre F."/>
            <person name="Priest M."/>
            <person name="Raghuraman S."/>
            <person name="Rege F."/>
            <person name="Reyes R."/>
            <person name="Rise C."/>
            <person name="Rogov P."/>
            <person name="Ross K."/>
            <person name="Ryan E."/>
            <person name="Settipalli S."/>
            <person name="Shea T."/>
            <person name="Sherpa N."/>
            <person name="Shi L."/>
            <person name="Shih D."/>
            <person name="Sparrow T."/>
            <person name="Spaulding J."/>
            <person name="Stalker J."/>
            <person name="Stange-Thomann N."/>
            <person name="Stavropoulos S."/>
            <person name="Stone C."/>
            <person name="Strader C."/>
            <person name="Tesfaye S."/>
            <person name="Thomson T."/>
            <person name="Thoulutsang Y."/>
            <person name="Thoulutsang D."/>
            <person name="Topham K."/>
            <person name="Topping I."/>
            <person name="Tsamla T."/>
            <person name="Vassiliev H."/>
            <person name="Vo A."/>
            <person name="Wangchuk T."/>
            <person name="Wangdi T."/>
            <person name="Weiand M."/>
            <person name="Wilkinson J."/>
            <person name="Wilson A."/>
            <person name="Yadav S."/>
            <person name="Young G."/>
            <person name="Yu Q."/>
            <person name="Zembek L."/>
            <person name="Zhong D."/>
            <person name="Zimmer A."/>
            <person name="Zwirko Z."/>
            <person name="Jaffe D.B."/>
            <person name="Alvarez P."/>
            <person name="Brockman W."/>
            <person name="Butler J."/>
            <person name="Chin C."/>
            <person name="Gnerre S."/>
            <person name="Grabherr M."/>
            <person name="Kleber M."/>
            <person name="Mauceli E."/>
            <person name="MacCallum I."/>
        </authorList>
    </citation>
    <scope>NUCLEOTIDE SEQUENCE [LARGE SCALE GENOMIC DNA]</scope>
    <source>
        <strain evidence="3">Tucson 14030-0811.24</strain>
    </source>
</reference>
<protein>
    <submittedName>
        <fullName evidence="2">Uncharacterized protein</fullName>
    </submittedName>
</protein>
<dbReference type="AlphaFoldDB" id="B4NQ31"/>
<feature type="transmembrane region" description="Helical" evidence="1">
    <location>
        <begin position="25"/>
        <end position="45"/>
    </location>
</feature>
<keyword evidence="1" id="KW-1133">Transmembrane helix</keyword>
<evidence type="ECO:0000256" key="1">
    <source>
        <dbReference type="SAM" id="Phobius"/>
    </source>
</evidence>
<organism evidence="2 3">
    <name type="scientific">Drosophila willistoni</name>
    <name type="common">Fruit fly</name>
    <dbReference type="NCBI Taxonomy" id="7260"/>
    <lineage>
        <taxon>Eukaryota</taxon>
        <taxon>Metazoa</taxon>
        <taxon>Ecdysozoa</taxon>
        <taxon>Arthropoda</taxon>
        <taxon>Hexapoda</taxon>
        <taxon>Insecta</taxon>
        <taxon>Pterygota</taxon>
        <taxon>Neoptera</taxon>
        <taxon>Endopterygota</taxon>
        <taxon>Diptera</taxon>
        <taxon>Brachycera</taxon>
        <taxon>Muscomorpha</taxon>
        <taxon>Ephydroidea</taxon>
        <taxon>Drosophilidae</taxon>
        <taxon>Drosophila</taxon>
        <taxon>Sophophora</taxon>
    </lineage>
</organism>
<dbReference type="HOGENOM" id="CLU_1311312_0_0_1"/>
<dbReference type="InParanoid" id="B4NQ31"/>
<keyword evidence="1" id="KW-0812">Transmembrane</keyword>
<keyword evidence="3" id="KW-1185">Reference proteome</keyword>
<evidence type="ECO:0000313" key="3">
    <source>
        <dbReference type="Proteomes" id="UP000007798"/>
    </source>
</evidence>
<dbReference type="EMBL" id="CH964291">
    <property type="protein sequence ID" value="EDW86256.2"/>
    <property type="molecule type" value="Genomic_DNA"/>
</dbReference>
<evidence type="ECO:0000313" key="2">
    <source>
        <dbReference type="EMBL" id="EDW86256.2"/>
    </source>
</evidence>
<gene>
    <name evidence="2" type="primary">Dwil\GK17114</name>
    <name evidence="2" type="ORF">Dwil_GK17114</name>
</gene>
<sequence length="187" mass="21598">MENAEKMLERCWFGLANCDGESTNFVYGYIFSFGIVFAWIVHEIYKQWTRKPINVGKGLFWFQMDRMSVVKIDQSADAVAAGNQRTISAQTSVSLKEKHFSMCIHSDAPEAEEQLNDDNEWETLSDTTIMPNHTSGKTYKYDCFDEKVKSSKSKSKDDPDSRIPIIVREATRTKLKIPKMTKRRTIY</sequence>
<dbReference type="Proteomes" id="UP000007798">
    <property type="component" value="Unassembled WGS sequence"/>
</dbReference>